<dbReference type="PANTHER" id="PTHR21654">
    <property type="entry name" value="FI21293P1"/>
    <property type="match status" value="1"/>
</dbReference>
<dbReference type="STRING" id="88036.D8SME9"/>
<organism evidence="10">
    <name type="scientific">Selaginella moellendorffii</name>
    <name type="common">Spikemoss</name>
    <dbReference type="NCBI Taxonomy" id="88036"/>
    <lineage>
        <taxon>Eukaryota</taxon>
        <taxon>Viridiplantae</taxon>
        <taxon>Streptophyta</taxon>
        <taxon>Embryophyta</taxon>
        <taxon>Tracheophyta</taxon>
        <taxon>Lycopodiopsida</taxon>
        <taxon>Selaginellales</taxon>
        <taxon>Selaginellaceae</taxon>
        <taxon>Selaginella</taxon>
    </lineage>
</organism>
<evidence type="ECO:0000256" key="2">
    <source>
        <dbReference type="ARBA" id="ARBA00022737"/>
    </source>
</evidence>
<sequence length="325" mass="35147">MQQLGLARSSGDQEPDPGGVAGGDGNSVAPPPPPPPAAPPKINVSQPGGAAPPGPPPLAQQDHQQKFDEEGGVDDGDRGGGGGGQRWLKEETSALIKIRNDMDRSFRDSPLKGPLWAEVSRKLAELGYQRSSKKCKEKFENVYKYYKKSKDGRAGRQDGKSYRFFADMEALFSGAAAAAAGGTAGGGGGSPSSNIDHHHHHHHHPDGTAQHELVAVRGESGQHGGFDPASKRWPKPEVLALIKLRSSIEGKFQETGPKGPLWEEISSGMSCMGYSRSAKRCKEKWENINKYFRKTKDSSKKRPENSKTCPYFHQLDALYRKGVLG</sequence>
<feature type="compositionally biased region" description="Pro residues" evidence="7">
    <location>
        <begin position="29"/>
        <end position="39"/>
    </location>
</feature>
<dbReference type="Proteomes" id="UP000001514">
    <property type="component" value="Unassembled WGS sequence"/>
</dbReference>
<keyword evidence="5" id="KW-0804">Transcription</keyword>
<evidence type="ECO:0000313" key="9">
    <source>
        <dbReference type="EMBL" id="EFJ14586.1"/>
    </source>
</evidence>
<feature type="domain" description="Myb-like" evidence="8">
    <location>
        <begin position="86"/>
        <end position="143"/>
    </location>
</feature>
<dbReference type="GO" id="GO:0005634">
    <property type="term" value="C:nucleus"/>
    <property type="evidence" value="ECO:0007669"/>
    <property type="project" value="UniProtKB-SubCell"/>
</dbReference>
<evidence type="ECO:0000256" key="7">
    <source>
        <dbReference type="SAM" id="MobiDB-lite"/>
    </source>
</evidence>
<keyword evidence="10" id="KW-1185">Reference proteome</keyword>
<dbReference type="HOGENOM" id="CLU_074276_0_0_1"/>
<dbReference type="CDD" id="cd12203">
    <property type="entry name" value="GT1"/>
    <property type="match status" value="2"/>
</dbReference>
<keyword evidence="3" id="KW-0805">Transcription regulation</keyword>
<keyword evidence="6" id="KW-0539">Nucleus</keyword>
<feature type="region of interest" description="Disordered" evidence="7">
    <location>
        <begin position="179"/>
        <end position="209"/>
    </location>
</feature>
<evidence type="ECO:0000256" key="6">
    <source>
        <dbReference type="ARBA" id="ARBA00023242"/>
    </source>
</evidence>
<dbReference type="Gramene" id="EFJ14586">
    <property type="protein sequence ID" value="EFJ14586"/>
    <property type="gene ID" value="SELMODRAFT_120369"/>
</dbReference>
<keyword evidence="4" id="KW-0238">DNA-binding</keyword>
<evidence type="ECO:0000259" key="8">
    <source>
        <dbReference type="PROSITE" id="PS50090"/>
    </source>
</evidence>
<evidence type="ECO:0000256" key="3">
    <source>
        <dbReference type="ARBA" id="ARBA00023015"/>
    </source>
</evidence>
<evidence type="ECO:0000313" key="10">
    <source>
        <dbReference type="Proteomes" id="UP000001514"/>
    </source>
</evidence>
<evidence type="ECO:0000256" key="5">
    <source>
        <dbReference type="ARBA" id="ARBA00023163"/>
    </source>
</evidence>
<dbReference type="FunFam" id="1.10.10.60:FF:000092">
    <property type="entry name" value="Trihelix transcription factor GT-2"/>
    <property type="match status" value="1"/>
</dbReference>
<dbReference type="EMBL" id="GL377627">
    <property type="protein sequence ID" value="EFJ14586.1"/>
    <property type="molecule type" value="Genomic_DNA"/>
</dbReference>
<gene>
    <name evidence="9" type="ORF">SELMODRAFT_120369</name>
</gene>
<dbReference type="Gene3D" id="1.10.10.60">
    <property type="entry name" value="Homeodomain-like"/>
    <property type="match status" value="2"/>
</dbReference>
<feature type="region of interest" description="Disordered" evidence="7">
    <location>
        <begin position="1"/>
        <end position="90"/>
    </location>
</feature>
<dbReference type="InterPro" id="IPR001005">
    <property type="entry name" value="SANT/Myb"/>
</dbReference>
<proteinExistence type="predicted"/>
<evidence type="ECO:0000256" key="1">
    <source>
        <dbReference type="ARBA" id="ARBA00004123"/>
    </source>
</evidence>
<dbReference type="InParanoid" id="D8SME9"/>
<evidence type="ECO:0000256" key="4">
    <source>
        <dbReference type="ARBA" id="ARBA00023125"/>
    </source>
</evidence>
<dbReference type="FunCoup" id="D8SME9">
    <property type="interactions" value="355"/>
</dbReference>
<dbReference type="Pfam" id="PF13837">
    <property type="entry name" value="Myb_DNA-bind_4"/>
    <property type="match status" value="2"/>
</dbReference>
<dbReference type="SMART" id="SM00717">
    <property type="entry name" value="SANT"/>
    <property type="match status" value="2"/>
</dbReference>
<dbReference type="eggNOG" id="KOG4282">
    <property type="taxonomic scope" value="Eukaryota"/>
</dbReference>
<reference evidence="9 10" key="1">
    <citation type="journal article" date="2011" name="Science">
        <title>The Selaginella genome identifies genetic changes associated with the evolution of vascular plants.</title>
        <authorList>
            <person name="Banks J.A."/>
            <person name="Nishiyama T."/>
            <person name="Hasebe M."/>
            <person name="Bowman J.L."/>
            <person name="Gribskov M."/>
            <person name="dePamphilis C."/>
            <person name="Albert V.A."/>
            <person name="Aono N."/>
            <person name="Aoyama T."/>
            <person name="Ambrose B.A."/>
            <person name="Ashton N.W."/>
            <person name="Axtell M.J."/>
            <person name="Barker E."/>
            <person name="Barker M.S."/>
            <person name="Bennetzen J.L."/>
            <person name="Bonawitz N.D."/>
            <person name="Chapple C."/>
            <person name="Cheng C."/>
            <person name="Correa L.G."/>
            <person name="Dacre M."/>
            <person name="DeBarry J."/>
            <person name="Dreyer I."/>
            <person name="Elias M."/>
            <person name="Engstrom E.M."/>
            <person name="Estelle M."/>
            <person name="Feng L."/>
            <person name="Finet C."/>
            <person name="Floyd S.K."/>
            <person name="Frommer W.B."/>
            <person name="Fujita T."/>
            <person name="Gramzow L."/>
            <person name="Gutensohn M."/>
            <person name="Harholt J."/>
            <person name="Hattori M."/>
            <person name="Heyl A."/>
            <person name="Hirai T."/>
            <person name="Hiwatashi Y."/>
            <person name="Ishikawa M."/>
            <person name="Iwata M."/>
            <person name="Karol K.G."/>
            <person name="Koehler B."/>
            <person name="Kolukisaoglu U."/>
            <person name="Kubo M."/>
            <person name="Kurata T."/>
            <person name="Lalonde S."/>
            <person name="Li K."/>
            <person name="Li Y."/>
            <person name="Litt A."/>
            <person name="Lyons E."/>
            <person name="Manning G."/>
            <person name="Maruyama T."/>
            <person name="Michael T.P."/>
            <person name="Mikami K."/>
            <person name="Miyazaki S."/>
            <person name="Morinaga S."/>
            <person name="Murata T."/>
            <person name="Mueller-Roeber B."/>
            <person name="Nelson D.R."/>
            <person name="Obara M."/>
            <person name="Oguri Y."/>
            <person name="Olmstead R.G."/>
            <person name="Onodera N."/>
            <person name="Petersen B.L."/>
            <person name="Pils B."/>
            <person name="Prigge M."/>
            <person name="Rensing S.A."/>
            <person name="Riano-Pachon D.M."/>
            <person name="Roberts A.W."/>
            <person name="Sato Y."/>
            <person name="Scheller H.V."/>
            <person name="Schulz B."/>
            <person name="Schulz C."/>
            <person name="Shakirov E.V."/>
            <person name="Shibagaki N."/>
            <person name="Shinohara N."/>
            <person name="Shippen D.E."/>
            <person name="Soerensen I."/>
            <person name="Sotooka R."/>
            <person name="Sugimoto N."/>
            <person name="Sugita M."/>
            <person name="Sumikawa N."/>
            <person name="Tanurdzic M."/>
            <person name="Theissen G."/>
            <person name="Ulvskov P."/>
            <person name="Wakazuki S."/>
            <person name="Weng J.K."/>
            <person name="Willats W.W."/>
            <person name="Wipf D."/>
            <person name="Wolf P.G."/>
            <person name="Yang L."/>
            <person name="Zimmer A.D."/>
            <person name="Zhu Q."/>
            <person name="Mitros T."/>
            <person name="Hellsten U."/>
            <person name="Loque D."/>
            <person name="Otillar R."/>
            <person name="Salamov A."/>
            <person name="Schmutz J."/>
            <person name="Shapiro H."/>
            <person name="Lindquist E."/>
            <person name="Lucas S."/>
            <person name="Rokhsar D."/>
            <person name="Grigoriev I.V."/>
        </authorList>
    </citation>
    <scope>NUCLEOTIDE SEQUENCE [LARGE SCALE GENOMIC DNA]</scope>
</reference>
<comment type="subcellular location">
    <subcellularLocation>
        <location evidence="1">Nucleus</location>
    </subcellularLocation>
</comment>
<feature type="non-terminal residue" evidence="9">
    <location>
        <position position="325"/>
    </location>
</feature>
<keyword evidence="2" id="KW-0677">Repeat</keyword>
<dbReference type="PROSITE" id="PS50090">
    <property type="entry name" value="MYB_LIKE"/>
    <property type="match status" value="2"/>
</dbReference>
<dbReference type="AlphaFoldDB" id="D8SME9"/>
<feature type="domain" description="Myb-like" evidence="8">
    <location>
        <begin position="232"/>
        <end position="289"/>
    </location>
</feature>
<dbReference type="InterPro" id="IPR044822">
    <property type="entry name" value="Myb_DNA-bind_4"/>
</dbReference>
<accession>D8SME9</accession>
<dbReference type="KEGG" id="smo:SELMODRAFT_120369"/>
<dbReference type="GO" id="GO:0003677">
    <property type="term" value="F:DNA binding"/>
    <property type="evidence" value="ECO:0007669"/>
    <property type="project" value="UniProtKB-KW"/>
</dbReference>
<protein>
    <recommendedName>
        <fullName evidence="8">Myb-like domain-containing protein</fullName>
    </recommendedName>
</protein>
<name>D8SME9_SELML</name>
<dbReference type="GO" id="GO:0010468">
    <property type="term" value="P:regulation of gene expression"/>
    <property type="evidence" value="ECO:0007669"/>
    <property type="project" value="UniProtKB-ARBA"/>
</dbReference>
<dbReference type="FunFam" id="1.10.10.60:FF:000061">
    <property type="entry name" value="Trihelix transcription factor GT-2"/>
    <property type="match status" value="1"/>
</dbReference>
<dbReference type="PANTHER" id="PTHR21654:SF84">
    <property type="entry name" value="SI:DKEY-66I24.7"/>
    <property type="match status" value="1"/>
</dbReference>